<dbReference type="RefSeq" id="WP_217776288.1">
    <property type="nucleotide sequence ID" value="NZ_JAHRWL010000001.1"/>
</dbReference>
<dbReference type="PROSITE" id="PS50113">
    <property type="entry name" value="PAC"/>
    <property type="match status" value="1"/>
</dbReference>
<feature type="domain" description="PAC" evidence="14">
    <location>
        <begin position="308"/>
        <end position="362"/>
    </location>
</feature>
<feature type="domain" description="PAS" evidence="13">
    <location>
        <begin position="237"/>
        <end position="307"/>
    </location>
</feature>
<dbReference type="SMART" id="SM00091">
    <property type="entry name" value="PAS"/>
    <property type="match status" value="1"/>
</dbReference>
<dbReference type="InterPro" id="IPR001789">
    <property type="entry name" value="Sig_transdc_resp-reg_receiver"/>
</dbReference>
<evidence type="ECO:0000256" key="10">
    <source>
        <dbReference type="SAM" id="Phobius"/>
    </source>
</evidence>
<dbReference type="PANTHER" id="PTHR43065">
    <property type="entry name" value="SENSOR HISTIDINE KINASE"/>
    <property type="match status" value="1"/>
</dbReference>
<sequence length="725" mass="79606">MRPRIKTRKTVIAAAVLLVATVVTGLYLGVQTRRQFLEISESWTGYSSEADRKGALISAIRGQLGYGGIIHTFKNYVLRQDDQYRQRLVGKLGEFDAVTAEYLALPISVEEREAVETVIRTIAIYRDKLSIAEAAAAERWSAERTDALVRVDDTDALAALATLERLWQAARTQQTERLFASVERGRGLIGIGFVSMALLVLASLSLALAFRSILADMQGTLDQLSDELDLRHRLERSEQRLAQAVEQSPASVMITDTDGRLKYVNRHFEELSGWSRDEVIGETPKFLQSGDTEAAEYARMQELLRDGKSWRGILHNLRKDGGSYWIESTILPLREADGTTHSYLGIGEDITERLRAREQMARAQKIEAVGLLAGGIAHDFNSVLTSILGSAHLAALDAPQGSDLAREVEQIEIAARRAQLLVQQLLGFARRKAGNPVPTDMREVVRQVMRLARASTAPTTRFVVSDAEEPVWVAADPTHLHQIVMNLCGNAAEAIGGKGGTVRVWIDTDHNPDDAGAGMCLTVRDDGPGMTEDVRRRVFDAFFTTKPMGKGTGLGLAVVHGLVSDIGGTIEVDSQPGQGAEFRVRLPLCHPPDQKADGTAEAMPYGTERLLVVDDEPEIAATLRRSLTRYGYRVEAFSSAPVALQSFESAPDRFDAAITDVVMPDMNGAELAARLRVVRPSLPILFLTGFAPHLDRIDGPEPMVVSKPVDPLELARILRQHLDRS</sequence>
<dbReference type="NCBIfam" id="TIGR00229">
    <property type="entry name" value="sensory_box"/>
    <property type="match status" value="1"/>
</dbReference>
<evidence type="ECO:0000256" key="3">
    <source>
        <dbReference type="ARBA" id="ARBA00022553"/>
    </source>
</evidence>
<dbReference type="SMART" id="SM00388">
    <property type="entry name" value="HisKA"/>
    <property type="match status" value="1"/>
</dbReference>
<accession>A0ABS6N4I1</accession>
<dbReference type="InterPro" id="IPR013767">
    <property type="entry name" value="PAS_fold"/>
</dbReference>
<feature type="domain" description="Histidine kinase" evidence="11">
    <location>
        <begin position="375"/>
        <end position="590"/>
    </location>
</feature>
<comment type="catalytic activity">
    <reaction evidence="1">
        <text>ATP + protein L-histidine = ADP + protein N-phospho-L-histidine.</text>
        <dbReference type="EC" id="2.7.13.3"/>
    </reaction>
</comment>
<dbReference type="EMBL" id="JAHRWL010000001">
    <property type="protein sequence ID" value="MBV2358425.1"/>
    <property type="molecule type" value="Genomic_DNA"/>
</dbReference>
<keyword evidence="3 9" id="KW-0597">Phosphoprotein</keyword>
<evidence type="ECO:0000259" key="11">
    <source>
        <dbReference type="PROSITE" id="PS50109"/>
    </source>
</evidence>
<keyword evidence="4" id="KW-0808">Transferase</keyword>
<gene>
    <name evidence="15" type="ORF">KUH32_01440</name>
</gene>
<keyword evidence="10" id="KW-0472">Membrane</keyword>
<dbReference type="InterPro" id="IPR000014">
    <property type="entry name" value="PAS"/>
</dbReference>
<evidence type="ECO:0000256" key="9">
    <source>
        <dbReference type="PROSITE-ProRule" id="PRU00169"/>
    </source>
</evidence>
<evidence type="ECO:0000313" key="16">
    <source>
        <dbReference type="Proteomes" id="UP001166293"/>
    </source>
</evidence>
<dbReference type="SMART" id="SM00387">
    <property type="entry name" value="HATPase_c"/>
    <property type="match status" value="1"/>
</dbReference>
<keyword evidence="10" id="KW-1133">Transmembrane helix</keyword>
<dbReference type="InterPro" id="IPR003594">
    <property type="entry name" value="HATPase_dom"/>
</dbReference>
<keyword evidence="7" id="KW-0067">ATP-binding</keyword>
<dbReference type="Pfam" id="PF02518">
    <property type="entry name" value="HATPase_c"/>
    <property type="match status" value="1"/>
</dbReference>
<evidence type="ECO:0000256" key="6">
    <source>
        <dbReference type="ARBA" id="ARBA00022777"/>
    </source>
</evidence>
<feature type="domain" description="Response regulatory" evidence="12">
    <location>
        <begin position="609"/>
        <end position="722"/>
    </location>
</feature>
<dbReference type="EC" id="2.7.13.3" evidence="2"/>
<evidence type="ECO:0000256" key="1">
    <source>
        <dbReference type="ARBA" id="ARBA00000085"/>
    </source>
</evidence>
<keyword evidence="8" id="KW-0902">Two-component regulatory system</keyword>
<dbReference type="InterPro" id="IPR000700">
    <property type="entry name" value="PAS-assoc_C"/>
</dbReference>
<dbReference type="PROSITE" id="PS50109">
    <property type="entry name" value="HIS_KIN"/>
    <property type="match status" value="1"/>
</dbReference>
<dbReference type="PROSITE" id="PS50110">
    <property type="entry name" value="RESPONSE_REGULATORY"/>
    <property type="match status" value="1"/>
</dbReference>
<keyword evidence="16" id="KW-1185">Reference proteome</keyword>
<reference evidence="15" key="1">
    <citation type="submission" date="2021-06" db="EMBL/GenBank/DDBJ databases">
        <title>Thalassococcus sp. CAU 1522 isolated from sea sand, Republic of Korea.</title>
        <authorList>
            <person name="Kim W."/>
        </authorList>
    </citation>
    <scope>NUCLEOTIDE SEQUENCE</scope>
    <source>
        <strain evidence="15">CAU 1522</strain>
    </source>
</reference>
<dbReference type="Pfam" id="PF00512">
    <property type="entry name" value="HisKA"/>
    <property type="match status" value="1"/>
</dbReference>
<evidence type="ECO:0000256" key="2">
    <source>
        <dbReference type="ARBA" id="ARBA00012438"/>
    </source>
</evidence>
<dbReference type="CDD" id="cd00082">
    <property type="entry name" value="HisKA"/>
    <property type="match status" value="1"/>
</dbReference>
<keyword evidence="6" id="KW-0418">Kinase</keyword>
<evidence type="ECO:0000256" key="8">
    <source>
        <dbReference type="ARBA" id="ARBA00023012"/>
    </source>
</evidence>
<evidence type="ECO:0000256" key="4">
    <source>
        <dbReference type="ARBA" id="ARBA00022679"/>
    </source>
</evidence>
<organism evidence="15 16">
    <name type="scientific">Thalassococcus arenae</name>
    <dbReference type="NCBI Taxonomy" id="2851652"/>
    <lineage>
        <taxon>Bacteria</taxon>
        <taxon>Pseudomonadati</taxon>
        <taxon>Pseudomonadota</taxon>
        <taxon>Alphaproteobacteria</taxon>
        <taxon>Rhodobacterales</taxon>
        <taxon>Roseobacteraceae</taxon>
        <taxon>Thalassococcus</taxon>
    </lineage>
</organism>
<proteinExistence type="predicted"/>
<dbReference type="SMART" id="SM00448">
    <property type="entry name" value="REC"/>
    <property type="match status" value="1"/>
</dbReference>
<dbReference type="Proteomes" id="UP001166293">
    <property type="component" value="Unassembled WGS sequence"/>
</dbReference>
<dbReference type="SMART" id="SM00086">
    <property type="entry name" value="PAC"/>
    <property type="match status" value="1"/>
</dbReference>
<feature type="transmembrane region" description="Helical" evidence="10">
    <location>
        <begin position="187"/>
        <end position="210"/>
    </location>
</feature>
<evidence type="ECO:0000259" key="13">
    <source>
        <dbReference type="PROSITE" id="PS50112"/>
    </source>
</evidence>
<dbReference type="InterPro" id="IPR003661">
    <property type="entry name" value="HisK_dim/P_dom"/>
</dbReference>
<keyword evidence="5" id="KW-0547">Nucleotide-binding</keyword>
<dbReference type="Pfam" id="PF00989">
    <property type="entry name" value="PAS"/>
    <property type="match status" value="1"/>
</dbReference>
<name>A0ABS6N4I1_9RHOB</name>
<dbReference type="PROSITE" id="PS50112">
    <property type="entry name" value="PAS"/>
    <property type="match status" value="1"/>
</dbReference>
<dbReference type="Pfam" id="PF00072">
    <property type="entry name" value="Response_reg"/>
    <property type="match status" value="1"/>
</dbReference>
<dbReference type="InterPro" id="IPR001610">
    <property type="entry name" value="PAC"/>
</dbReference>
<dbReference type="PANTHER" id="PTHR43065:SF42">
    <property type="entry name" value="TWO-COMPONENT SENSOR PPRA"/>
    <property type="match status" value="1"/>
</dbReference>
<evidence type="ECO:0000313" key="15">
    <source>
        <dbReference type="EMBL" id="MBV2358425.1"/>
    </source>
</evidence>
<dbReference type="InterPro" id="IPR005467">
    <property type="entry name" value="His_kinase_dom"/>
</dbReference>
<protein>
    <recommendedName>
        <fullName evidence="2">histidine kinase</fullName>
        <ecNumber evidence="2">2.7.13.3</ecNumber>
    </recommendedName>
</protein>
<evidence type="ECO:0000259" key="14">
    <source>
        <dbReference type="PROSITE" id="PS50113"/>
    </source>
</evidence>
<dbReference type="CDD" id="cd00130">
    <property type="entry name" value="PAS"/>
    <property type="match status" value="1"/>
</dbReference>
<evidence type="ECO:0000256" key="5">
    <source>
        <dbReference type="ARBA" id="ARBA00022741"/>
    </source>
</evidence>
<keyword evidence="10" id="KW-0812">Transmembrane</keyword>
<evidence type="ECO:0000256" key="7">
    <source>
        <dbReference type="ARBA" id="ARBA00022840"/>
    </source>
</evidence>
<feature type="modified residue" description="4-aspartylphosphate" evidence="9">
    <location>
        <position position="660"/>
    </location>
</feature>
<evidence type="ECO:0000259" key="12">
    <source>
        <dbReference type="PROSITE" id="PS50110"/>
    </source>
</evidence>
<comment type="caution">
    <text evidence="15">The sequence shown here is derived from an EMBL/GenBank/DDBJ whole genome shotgun (WGS) entry which is preliminary data.</text>
</comment>